<feature type="transmembrane region" description="Helical" evidence="1">
    <location>
        <begin position="73"/>
        <end position="91"/>
    </location>
</feature>
<dbReference type="InterPro" id="IPR046659">
    <property type="entry name" value="DUF6768"/>
</dbReference>
<keyword evidence="1" id="KW-0812">Transmembrane</keyword>
<evidence type="ECO:0000256" key="1">
    <source>
        <dbReference type="SAM" id="Phobius"/>
    </source>
</evidence>
<protein>
    <submittedName>
        <fullName evidence="2">Uncharacterized protein</fullName>
    </submittedName>
</protein>
<sequence length="115" mass="12683">MDNLDRLIAEALAEDDKAMPDPGYFPLALSIFHGRSSWTNWVVMAVQIVLFLAAVWAGWHFYTATEALAATKWGISAATLAIVATQLKMALMPVMQANRVLLAIRRLELRLAGGR</sequence>
<dbReference type="Proteomes" id="UP000244810">
    <property type="component" value="Unassembled WGS sequence"/>
</dbReference>
<keyword evidence="1" id="KW-1133">Transmembrane helix</keyword>
<accession>A0A2T7UP73</accession>
<proteinExistence type="predicted"/>
<keyword evidence="3" id="KW-1185">Reference proteome</keyword>
<dbReference type="OrthoDB" id="8447559at2"/>
<dbReference type="EMBL" id="QDDR01000008">
    <property type="protein sequence ID" value="PVE46503.1"/>
    <property type="molecule type" value="Genomic_DNA"/>
</dbReference>
<dbReference type="AlphaFoldDB" id="A0A2T7UP73"/>
<dbReference type="RefSeq" id="WP_107752616.1">
    <property type="nucleotide sequence ID" value="NZ_QBKF01000008.1"/>
</dbReference>
<organism evidence="2 3">
    <name type="scientific">Pararhodobacter aggregans</name>
    <dbReference type="NCBI Taxonomy" id="404875"/>
    <lineage>
        <taxon>Bacteria</taxon>
        <taxon>Pseudomonadati</taxon>
        <taxon>Pseudomonadota</taxon>
        <taxon>Alphaproteobacteria</taxon>
        <taxon>Rhodobacterales</taxon>
        <taxon>Paracoccaceae</taxon>
        <taxon>Pararhodobacter</taxon>
    </lineage>
</organism>
<keyword evidence="1" id="KW-0472">Membrane</keyword>
<gene>
    <name evidence="2" type="ORF">DDE23_15220</name>
</gene>
<name>A0A2T7UP73_9RHOB</name>
<evidence type="ECO:0000313" key="2">
    <source>
        <dbReference type="EMBL" id="PVE46503.1"/>
    </source>
</evidence>
<reference evidence="2 3" key="1">
    <citation type="journal article" date="2011" name="Syst. Appl. Microbiol.">
        <title>Defluviimonas denitrificans gen. nov., sp. nov., and Pararhodobacter aggregans gen. nov., sp. nov., non-phototrophic Rhodobacteraceae from the biofilter of a marine aquaculture.</title>
        <authorList>
            <person name="Foesel B.U."/>
            <person name="Drake H.L."/>
            <person name="Schramm A."/>
        </authorList>
    </citation>
    <scope>NUCLEOTIDE SEQUENCE [LARGE SCALE GENOMIC DNA]</scope>
    <source>
        <strain evidence="2 3">D1-19</strain>
    </source>
</reference>
<dbReference type="Pfam" id="PF20556">
    <property type="entry name" value="DUF6768"/>
    <property type="match status" value="1"/>
</dbReference>
<evidence type="ECO:0000313" key="3">
    <source>
        <dbReference type="Proteomes" id="UP000244810"/>
    </source>
</evidence>
<comment type="caution">
    <text evidence="2">The sequence shown here is derived from an EMBL/GenBank/DDBJ whole genome shotgun (WGS) entry which is preliminary data.</text>
</comment>
<feature type="transmembrane region" description="Helical" evidence="1">
    <location>
        <begin position="41"/>
        <end position="61"/>
    </location>
</feature>